<keyword evidence="2" id="KW-1185">Reference proteome</keyword>
<dbReference type="Proteomes" id="UP001140076">
    <property type="component" value="Unassembled WGS sequence"/>
</dbReference>
<dbReference type="EMBL" id="JAJAQC010000001">
    <property type="protein sequence ID" value="MDA0562866.1"/>
    <property type="molecule type" value="Genomic_DNA"/>
</dbReference>
<evidence type="ECO:0000313" key="2">
    <source>
        <dbReference type="Proteomes" id="UP001140076"/>
    </source>
</evidence>
<evidence type="ECO:0000313" key="1">
    <source>
        <dbReference type="EMBL" id="MDA0562866.1"/>
    </source>
</evidence>
<sequence>MNPPDIIRAYSVADDFASFDIPTDRMASAVLHALFREDSPLAAGVVAAYLRLPRDRGGYGAIALSEGDVEALRAEVVRQGRVILAAEQ</sequence>
<name>A0A9X3NRP9_9ACTN</name>
<comment type="caution">
    <text evidence="1">The sequence shown here is derived from an EMBL/GenBank/DDBJ whole genome shotgun (WGS) entry which is preliminary data.</text>
</comment>
<dbReference type="AlphaFoldDB" id="A0A9X3NRP9"/>
<dbReference type="RefSeq" id="WP_270070148.1">
    <property type="nucleotide sequence ID" value="NZ_JAJAQC010000001.1"/>
</dbReference>
<gene>
    <name evidence="1" type="ORF">LG943_00720</name>
</gene>
<protein>
    <submittedName>
        <fullName evidence="1">Uncharacterized protein</fullName>
    </submittedName>
</protein>
<reference evidence="1" key="1">
    <citation type="submission" date="2021-10" db="EMBL/GenBank/DDBJ databases">
        <title>Streptomonospora sp. nov., isolated from mangrove soil.</title>
        <authorList>
            <person name="Chen X."/>
            <person name="Ge X."/>
            <person name="Liu W."/>
        </authorList>
    </citation>
    <scope>NUCLEOTIDE SEQUENCE</scope>
    <source>
        <strain evidence="1">S1-112</strain>
    </source>
</reference>
<organism evidence="1 2">
    <name type="scientific">Streptomonospora mangrovi</name>
    <dbReference type="NCBI Taxonomy" id="2883123"/>
    <lineage>
        <taxon>Bacteria</taxon>
        <taxon>Bacillati</taxon>
        <taxon>Actinomycetota</taxon>
        <taxon>Actinomycetes</taxon>
        <taxon>Streptosporangiales</taxon>
        <taxon>Nocardiopsidaceae</taxon>
        <taxon>Streptomonospora</taxon>
    </lineage>
</organism>
<accession>A0A9X3NRP9</accession>
<proteinExistence type="predicted"/>